<evidence type="ECO:0000256" key="12">
    <source>
        <dbReference type="ARBA" id="ARBA00023186"/>
    </source>
</evidence>
<keyword evidence="7" id="KW-0378">Hydrolase</keyword>
<dbReference type="InterPro" id="IPR002214">
    <property type="entry name" value="Hanta_nucleocap"/>
</dbReference>
<name>A0A2P1GNY0_9VIRU</name>
<evidence type="ECO:0000256" key="15">
    <source>
        <dbReference type="ARBA" id="ARBA00033737"/>
    </source>
</evidence>
<keyword evidence="11" id="KW-0946">Virion</keyword>
<dbReference type="GO" id="GO:0019013">
    <property type="term" value="C:viral nucleocapsid"/>
    <property type="evidence" value="ECO:0007669"/>
    <property type="project" value="UniProtKB-KW"/>
</dbReference>
<feature type="non-terminal residue" evidence="16">
    <location>
        <position position="1"/>
    </location>
</feature>
<reference evidence="16 17" key="1">
    <citation type="journal article" date="2018" name="Nature">
        <title>The evolutionary history of vertebrate RNA viruses.</title>
        <authorList>
            <person name="Shi M."/>
            <person name="Lin X.D."/>
            <person name="Chen X."/>
            <person name="Tian J.H."/>
            <person name="Chen L.J."/>
            <person name="Li K."/>
            <person name="Wang W."/>
            <person name="Eden J.S."/>
            <person name="Shen J.J."/>
            <person name="Liu L."/>
            <person name="Holmes E.C."/>
            <person name="Zhang Y.Z."/>
        </authorList>
    </citation>
    <scope>NUCLEOTIDE SEQUENCE [LARGE SCALE GENOMIC DNA]</scope>
    <source>
        <strain evidence="16 17">XQTMS16810</strain>
    </source>
</reference>
<evidence type="ECO:0000256" key="3">
    <source>
        <dbReference type="ARBA" id="ARBA00007687"/>
    </source>
</evidence>
<keyword evidence="12" id="KW-0143">Chaperone</keyword>
<protein>
    <recommendedName>
        <fullName evidence="4">Nucleoprotein</fullName>
    </recommendedName>
    <alternativeName>
        <fullName evidence="14">Nucleocapsid protein</fullName>
    </alternativeName>
</protein>
<dbReference type="GO" id="GO:0044220">
    <property type="term" value="C:host cell perinuclear region of cytoplasm"/>
    <property type="evidence" value="ECO:0007669"/>
    <property type="project" value="UniProtKB-SubCell"/>
</dbReference>
<keyword evidence="8" id="KW-1040">Host Golgi apparatus</keyword>
<keyword evidence="10" id="KW-0175">Coiled coil</keyword>
<keyword evidence="11" id="KW-0543">Viral nucleoprotein</keyword>
<evidence type="ECO:0000256" key="2">
    <source>
        <dbReference type="ARBA" id="ARBA00004407"/>
    </source>
</evidence>
<keyword evidence="17" id="KW-1185">Reference proteome</keyword>
<evidence type="ECO:0000256" key="5">
    <source>
        <dbReference type="ARBA" id="ARBA00022722"/>
    </source>
</evidence>
<sequence>RINALDDSAGGQSTLLWKLGRRLALTGRKERQERRGTRVPYVVKGQRIHISFPAENYRAAADEFTPNRYNATVAVALADQWEIRGSPGAIAAAAGVSALWGRQARAELADVIATYADSKNDQWKTVVAASHDYVINNVDLMVEVAKMPGTEKIKHLENSVDGRNSRERTIKSENGVALIQAVNAGSTAMPALGAGAIPGAAEMAVFTSLASDMKNRKTGSIKGGTADELAKYKTEFTRGTVRRLGNDGVVVHWDLLSMMLDTWGEQALQAAGGSAAIPQNVVTAANGILEGVVKELTKNNVIRM</sequence>
<evidence type="ECO:0000256" key="10">
    <source>
        <dbReference type="ARBA" id="ARBA00023054"/>
    </source>
</evidence>
<evidence type="ECO:0000256" key="13">
    <source>
        <dbReference type="ARBA" id="ARBA00023200"/>
    </source>
</evidence>
<dbReference type="GO" id="GO:0004519">
    <property type="term" value="F:endonuclease activity"/>
    <property type="evidence" value="ECO:0007669"/>
    <property type="project" value="UniProtKB-KW"/>
</dbReference>
<keyword evidence="9" id="KW-0694">RNA-binding</keyword>
<keyword evidence="6" id="KW-0255">Endonuclease</keyword>
<proteinExistence type="inferred from homology"/>
<evidence type="ECO:0000313" key="16">
    <source>
        <dbReference type="EMBL" id="AVM87658.1"/>
    </source>
</evidence>
<comment type="similarity">
    <text evidence="3">Belongs to the hantavirus nucleocapsid protein family.</text>
</comment>
<organism evidence="16 17">
    <name type="scientific">Wenling minipizza batfish hantavirus</name>
    <dbReference type="NCBI Taxonomy" id="2116434"/>
    <lineage>
        <taxon>Viruses</taxon>
        <taxon>Riboviria</taxon>
        <taxon>Orthornavirae</taxon>
        <taxon>Negarnaviricota</taxon>
        <taxon>Polyploviricotina</taxon>
        <taxon>Bunyaviricetes</taxon>
        <taxon>Elliovirales</taxon>
        <taxon>Hantaviridae</taxon>
        <taxon>Actantavirinae</taxon>
        <taxon>Actinovirus</taxon>
        <taxon>Actinovirus halieutaeae</taxon>
    </lineage>
</organism>
<evidence type="ECO:0000256" key="11">
    <source>
        <dbReference type="ARBA" id="ARBA00023086"/>
    </source>
</evidence>
<dbReference type="GO" id="GO:0003723">
    <property type="term" value="F:RNA binding"/>
    <property type="evidence" value="ECO:0007669"/>
    <property type="project" value="UniProtKB-KW"/>
</dbReference>
<accession>A0A2P1GNY0</accession>
<evidence type="ECO:0000256" key="4">
    <source>
        <dbReference type="ARBA" id="ARBA00014389"/>
    </source>
</evidence>
<keyword evidence="13" id="KW-1035">Host cytoplasm</keyword>
<dbReference type="GO" id="GO:0016787">
    <property type="term" value="F:hydrolase activity"/>
    <property type="evidence" value="ECO:0007669"/>
    <property type="project" value="UniProtKB-KW"/>
</dbReference>
<comment type="subcellular location">
    <subcellularLocation>
        <location evidence="15">Host Golgi apparatus</location>
        <location evidence="15">Host cis-Golgi network</location>
    </subcellularLocation>
    <subcellularLocation>
        <location evidence="2">Host cytoplasm</location>
        <location evidence="2">Host perinuclear region</location>
    </subcellularLocation>
    <subcellularLocation>
        <location evidence="1">Virion</location>
    </subcellularLocation>
</comment>
<evidence type="ECO:0000256" key="9">
    <source>
        <dbReference type="ARBA" id="ARBA00022884"/>
    </source>
</evidence>
<evidence type="ECO:0000256" key="8">
    <source>
        <dbReference type="ARBA" id="ARBA00022812"/>
    </source>
</evidence>
<dbReference type="Pfam" id="PF00846">
    <property type="entry name" value="Hanta_nucleocap"/>
    <property type="match status" value="1"/>
</dbReference>
<dbReference type="EMBL" id="MG599945">
    <property type="protein sequence ID" value="AVM87658.1"/>
    <property type="molecule type" value="Viral_cRNA"/>
</dbReference>
<evidence type="ECO:0000256" key="14">
    <source>
        <dbReference type="ARBA" id="ARBA00033344"/>
    </source>
</evidence>
<keyword evidence="5" id="KW-0540">Nuclease</keyword>
<evidence type="ECO:0000256" key="6">
    <source>
        <dbReference type="ARBA" id="ARBA00022759"/>
    </source>
</evidence>
<evidence type="ECO:0000256" key="7">
    <source>
        <dbReference type="ARBA" id="ARBA00022801"/>
    </source>
</evidence>
<evidence type="ECO:0000313" key="17">
    <source>
        <dbReference type="Proteomes" id="UP000297200"/>
    </source>
</evidence>
<evidence type="ECO:0000256" key="1">
    <source>
        <dbReference type="ARBA" id="ARBA00004328"/>
    </source>
</evidence>
<dbReference type="Proteomes" id="UP000297200">
    <property type="component" value="Genome"/>
</dbReference>
<dbReference type="GO" id="GO:0044177">
    <property type="term" value="C:host cell Golgi apparatus"/>
    <property type="evidence" value="ECO:0007669"/>
    <property type="project" value="UniProtKB-SubCell"/>
</dbReference>